<evidence type="ECO:0000313" key="2">
    <source>
        <dbReference type="Proteomes" id="UP000003100"/>
    </source>
</evidence>
<reference evidence="1 2" key="1">
    <citation type="submission" date="2009-01" db="EMBL/GenBank/DDBJ databases">
        <authorList>
            <person name="Fulton L."/>
            <person name="Clifton S."/>
            <person name="Fulton B."/>
            <person name="Xu J."/>
            <person name="Minx P."/>
            <person name="Pepin K.H."/>
            <person name="Johnson M."/>
            <person name="Bhonagiri V."/>
            <person name="Nash W.E."/>
            <person name="Mardis E.R."/>
            <person name="Wilson R.K."/>
        </authorList>
    </citation>
    <scope>NUCLEOTIDE SEQUENCE [LARGE SCALE GENOMIC DNA]</scope>
    <source>
        <strain evidence="2">DSM 10507 / JCM 14656 / S5a33</strain>
    </source>
</reference>
<protein>
    <submittedName>
        <fullName evidence="1">Uncharacterized protein</fullName>
    </submittedName>
</protein>
<name>C0CJC2_BLAHS</name>
<dbReference type="AlphaFoldDB" id="C0CJC2"/>
<proteinExistence type="predicted"/>
<comment type="caution">
    <text evidence="1">The sequence shown here is derived from an EMBL/GenBank/DDBJ whole genome shotgun (WGS) entry which is preliminary data.</text>
</comment>
<reference evidence="1 2" key="2">
    <citation type="submission" date="2009-02" db="EMBL/GenBank/DDBJ databases">
        <title>Draft genome sequence of Blautia hydrogenotrophica DSM 10507 (Ruminococcus hydrogenotrophicus DSM 10507).</title>
        <authorList>
            <person name="Sudarsanam P."/>
            <person name="Ley R."/>
            <person name="Guruge J."/>
            <person name="Turnbaugh P.J."/>
            <person name="Mahowald M."/>
            <person name="Liep D."/>
            <person name="Gordon J."/>
        </authorList>
    </citation>
    <scope>NUCLEOTIDE SEQUENCE [LARGE SCALE GENOMIC DNA]</scope>
    <source>
        <strain evidence="2">DSM 10507 / JCM 14656 / S5a33</strain>
    </source>
</reference>
<dbReference type="Proteomes" id="UP000003100">
    <property type="component" value="Unassembled WGS sequence"/>
</dbReference>
<dbReference type="PATRIC" id="fig|476272.21.peg.2288"/>
<dbReference type="GeneID" id="86820303"/>
<organism evidence="1 2">
    <name type="scientific">Blautia hydrogenotrophica (strain DSM 10507 / JCM 14656 / S5a33)</name>
    <name type="common">Ruminococcus hydrogenotrophicus</name>
    <dbReference type="NCBI Taxonomy" id="476272"/>
    <lineage>
        <taxon>Bacteria</taxon>
        <taxon>Bacillati</taxon>
        <taxon>Bacillota</taxon>
        <taxon>Clostridia</taxon>
        <taxon>Lachnospirales</taxon>
        <taxon>Lachnospiraceae</taxon>
        <taxon>Blautia</taxon>
    </lineage>
</organism>
<accession>C0CJC2</accession>
<dbReference type="RefSeq" id="WP_005946620.1">
    <property type="nucleotide sequence ID" value="NZ_CP136423.1"/>
</dbReference>
<dbReference type="EMBL" id="ACBZ01000042">
    <property type="protein sequence ID" value="EEG50136.1"/>
    <property type="molecule type" value="Genomic_DNA"/>
</dbReference>
<evidence type="ECO:0000313" key="1">
    <source>
        <dbReference type="EMBL" id="EEG50136.1"/>
    </source>
</evidence>
<sequence length="47" mass="5503">MASLKKLKQTTAQWGYLHRSANGQLLRLKKSAEEMDKKLGDMRRKKK</sequence>
<keyword evidence="2" id="KW-1185">Reference proteome</keyword>
<dbReference type="HOGENOM" id="CLU_3165181_0_0_9"/>
<gene>
    <name evidence="1" type="ORF">RUMHYD_00940</name>
</gene>